<dbReference type="EMBL" id="BKCJ011790834">
    <property type="protein sequence ID" value="GFD53164.1"/>
    <property type="molecule type" value="Genomic_DNA"/>
</dbReference>
<feature type="compositionally biased region" description="Gly residues" evidence="1">
    <location>
        <begin position="94"/>
        <end position="103"/>
    </location>
</feature>
<protein>
    <submittedName>
        <fullName evidence="2">Uncharacterized protein</fullName>
    </submittedName>
</protein>
<name>A0A699X8Y7_TANCI</name>
<feature type="non-terminal residue" evidence="2">
    <location>
        <position position="1"/>
    </location>
</feature>
<feature type="region of interest" description="Disordered" evidence="1">
    <location>
        <begin position="1"/>
        <end position="52"/>
    </location>
</feature>
<feature type="non-terminal residue" evidence="2">
    <location>
        <position position="103"/>
    </location>
</feature>
<evidence type="ECO:0000313" key="2">
    <source>
        <dbReference type="EMBL" id="GFD53164.1"/>
    </source>
</evidence>
<reference evidence="2" key="1">
    <citation type="journal article" date="2019" name="Sci. Rep.">
        <title>Draft genome of Tanacetum cinerariifolium, the natural source of mosquito coil.</title>
        <authorList>
            <person name="Yamashiro T."/>
            <person name="Shiraishi A."/>
            <person name="Satake H."/>
            <person name="Nakayama K."/>
        </authorList>
    </citation>
    <scope>NUCLEOTIDE SEQUENCE</scope>
</reference>
<comment type="caution">
    <text evidence="2">The sequence shown here is derived from an EMBL/GenBank/DDBJ whole genome shotgun (WGS) entry which is preliminary data.</text>
</comment>
<gene>
    <name evidence="2" type="ORF">Tci_925133</name>
</gene>
<feature type="region of interest" description="Disordered" evidence="1">
    <location>
        <begin position="66"/>
        <end position="103"/>
    </location>
</feature>
<sequence length="103" mass="11527">GWRRTGSPDHLGVDYRLPGGCDLRHRTRPDRHAHDYPPDLSIRGECSAGGQRRPYPCHRRGWPGRNRSVAQSAFQHARQPQRHRAADCQRVGSAGIGRGRADG</sequence>
<proteinExistence type="predicted"/>
<organism evidence="2">
    <name type="scientific">Tanacetum cinerariifolium</name>
    <name type="common">Dalmatian daisy</name>
    <name type="synonym">Chrysanthemum cinerariifolium</name>
    <dbReference type="NCBI Taxonomy" id="118510"/>
    <lineage>
        <taxon>Eukaryota</taxon>
        <taxon>Viridiplantae</taxon>
        <taxon>Streptophyta</taxon>
        <taxon>Embryophyta</taxon>
        <taxon>Tracheophyta</taxon>
        <taxon>Spermatophyta</taxon>
        <taxon>Magnoliopsida</taxon>
        <taxon>eudicotyledons</taxon>
        <taxon>Gunneridae</taxon>
        <taxon>Pentapetalae</taxon>
        <taxon>asterids</taxon>
        <taxon>campanulids</taxon>
        <taxon>Asterales</taxon>
        <taxon>Asteraceae</taxon>
        <taxon>Asteroideae</taxon>
        <taxon>Anthemideae</taxon>
        <taxon>Anthemidinae</taxon>
        <taxon>Tanacetum</taxon>
    </lineage>
</organism>
<dbReference type="AlphaFoldDB" id="A0A699X8Y7"/>
<accession>A0A699X8Y7</accession>
<evidence type="ECO:0000256" key="1">
    <source>
        <dbReference type="SAM" id="MobiDB-lite"/>
    </source>
</evidence>